<dbReference type="EMBL" id="LMZQ01000042">
    <property type="protein sequence ID" value="KRT13507.1"/>
    <property type="molecule type" value="Genomic_DNA"/>
</dbReference>
<dbReference type="AlphaFoldDB" id="A0A0T5VI36"/>
<proteinExistence type="predicted"/>
<reference evidence="2 3" key="1">
    <citation type="submission" date="2015-11" db="EMBL/GenBank/DDBJ databases">
        <title>Sequence of Pedobacter ginsenosidimutans.</title>
        <authorList>
            <person name="Carson E."/>
            <person name="Keyser V."/>
            <person name="Newman J."/>
            <person name="Miller J."/>
        </authorList>
    </citation>
    <scope>NUCLEOTIDE SEQUENCE [LARGE SCALE GENOMIC DNA]</scope>
    <source>
        <strain evidence="2 3">KACC 14530</strain>
    </source>
</reference>
<dbReference type="RefSeq" id="WP_057934842.1">
    <property type="nucleotide sequence ID" value="NZ_LMZQ01000042.1"/>
</dbReference>
<name>A0A0T5VI36_9SPHI</name>
<evidence type="ECO:0000313" key="2">
    <source>
        <dbReference type="EMBL" id="KRT13507.1"/>
    </source>
</evidence>
<keyword evidence="1" id="KW-0812">Transmembrane</keyword>
<sequence>MKLSENLQKLLPYGYLFLVVMGILKESIFYYQIGINILKYTTIMDVLISPVATLTSNPVVLIVTTGFIILAYAYPTYLAKRRDKKWAQNLSGLKNPETLSKEEVESHFSKLFTIVFAIGLLSLFLGIGLGQGKNLSKHISNNELKYDRKLNYSNGESEDIYLIGTNSIYYFYLSKGNRSIKVAPIGAIKSLEIPLKASISTK</sequence>
<comment type="caution">
    <text evidence="2">The sequence shown here is derived from an EMBL/GenBank/DDBJ whole genome shotgun (WGS) entry which is preliminary data.</text>
</comment>
<gene>
    <name evidence="2" type="ORF">ASU31_24350</name>
</gene>
<protein>
    <submittedName>
        <fullName evidence="2">Uncharacterized protein</fullName>
    </submittedName>
</protein>
<feature type="transmembrane region" description="Helical" evidence="1">
    <location>
        <begin position="111"/>
        <end position="130"/>
    </location>
</feature>
<accession>A0A0T5VI36</accession>
<dbReference type="OrthoDB" id="1200238at2"/>
<evidence type="ECO:0000256" key="1">
    <source>
        <dbReference type="SAM" id="Phobius"/>
    </source>
</evidence>
<keyword evidence="1" id="KW-0472">Membrane</keyword>
<evidence type="ECO:0000313" key="3">
    <source>
        <dbReference type="Proteomes" id="UP000051950"/>
    </source>
</evidence>
<feature type="transmembrane region" description="Helical" evidence="1">
    <location>
        <begin position="51"/>
        <end position="74"/>
    </location>
</feature>
<feature type="transmembrane region" description="Helical" evidence="1">
    <location>
        <begin position="12"/>
        <end position="31"/>
    </location>
</feature>
<dbReference type="Proteomes" id="UP000051950">
    <property type="component" value="Unassembled WGS sequence"/>
</dbReference>
<keyword evidence="1" id="KW-1133">Transmembrane helix</keyword>
<organism evidence="2 3">
    <name type="scientific">Pedobacter ginsenosidimutans</name>
    <dbReference type="NCBI Taxonomy" id="687842"/>
    <lineage>
        <taxon>Bacteria</taxon>
        <taxon>Pseudomonadati</taxon>
        <taxon>Bacteroidota</taxon>
        <taxon>Sphingobacteriia</taxon>
        <taxon>Sphingobacteriales</taxon>
        <taxon>Sphingobacteriaceae</taxon>
        <taxon>Pedobacter</taxon>
    </lineage>
</organism>
<keyword evidence="3" id="KW-1185">Reference proteome</keyword>